<dbReference type="RefSeq" id="WP_048094604.1">
    <property type="nucleotide sequence ID" value="NZ_CP011267.1"/>
</dbReference>
<dbReference type="GeneID" id="24803162"/>
<keyword evidence="4" id="KW-1185">Reference proteome</keyword>
<keyword evidence="1 3" id="KW-0808">Transferase</keyword>
<dbReference type="InterPro" id="IPR003673">
    <property type="entry name" value="CoA-Trfase_fam_III"/>
</dbReference>
<organism evidence="3 4">
    <name type="scientific">Geoglobus ahangari</name>
    <dbReference type="NCBI Taxonomy" id="113653"/>
    <lineage>
        <taxon>Archaea</taxon>
        <taxon>Methanobacteriati</taxon>
        <taxon>Methanobacteriota</taxon>
        <taxon>Archaeoglobi</taxon>
        <taxon>Archaeoglobales</taxon>
        <taxon>Archaeoglobaceae</taxon>
        <taxon>Geoglobus</taxon>
    </lineage>
</organism>
<evidence type="ECO:0000313" key="4">
    <source>
        <dbReference type="Proteomes" id="UP000034723"/>
    </source>
</evidence>
<dbReference type="HOGENOM" id="CLU_033975_2_0_2"/>
<dbReference type="PANTHER" id="PTHR48207">
    <property type="entry name" value="SUCCINATE--HYDROXYMETHYLGLUTARATE COA-TRANSFERASE"/>
    <property type="match status" value="1"/>
</dbReference>
<dbReference type="KEGG" id="gah:GAH_00583"/>
<dbReference type="Proteomes" id="UP000034723">
    <property type="component" value="Chromosome"/>
</dbReference>
<dbReference type="InterPro" id="IPR023606">
    <property type="entry name" value="CoA-Trfase_III_dom_1_sf"/>
</dbReference>
<keyword evidence="2" id="KW-0472">Membrane</keyword>
<evidence type="ECO:0000313" key="3">
    <source>
        <dbReference type="EMBL" id="AKG92075.1"/>
    </source>
</evidence>
<proteinExistence type="predicted"/>
<name>A0A0F7IIU1_9EURY</name>
<dbReference type="Pfam" id="PF02515">
    <property type="entry name" value="CoA_transf_3"/>
    <property type="match status" value="1"/>
</dbReference>
<sequence length="432" mass="48688">MSDWVEWAKENCNVLNAKDKPEALDDVLVLDLSYGNFAGLFASSLLAEFGAEVIRIEPPGGDIARKMTPYGLKIKDTGLAYIVEGRNKFHITLNLESEEGREIFKELAEKADVVIETFKPGYMDSLGIGYRQLSKINPGLIYTAIYSYGHFGSKAGKGLPDYDVINQAMGGITWTTGIPEEYEEYPEHTRVPTKMGPWMGWYVGGGFAAFGIMVALFWRTISGKGQFIDVSEAEAMAKVQNYYVQYYHTFRDTINRVANFDPAVFPYTLIKVKDGMAFIAGFSDPNWKALCTILGREDLIDKYPTIKERLTPENWPKALKELEKVTVNMTTEELIQATLEYKGEGTAVAGELLTPKESFEVENWWLRGALMKVKDPYYGELAVQGIAPKHEKTPGRIKWLCKPVGEDNEFIYKKYLGYGKSRLEELKKNGVI</sequence>
<dbReference type="SUPFAM" id="SSF89796">
    <property type="entry name" value="CoA-transferase family III (CaiB/BaiF)"/>
    <property type="match status" value="1"/>
</dbReference>
<accession>A0A0F7IIU1</accession>
<dbReference type="EMBL" id="CP011267">
    <property type="protein sequence ID" value="AKG92075.1"/>
    <property type="molecule type" value="Genomic_DNA"/>
</dbReference>
<dbReference type="GO" id="GO:0008410">
    <property type="term" value="F:CoA-transferase activity"/>
    <property type="evidence" value="ECO:0007669"/>
    <property type="project" value="TreeGrafter"/>
</dbReference>
<reference evidence="3 4" key="1">
    <citation type="submission" date="2015-04" db="EMBL/GenBank/DDBJ databases">
        <title>The complete genome sequence of the hyperthermophilic, obligate iron-reducing archaeon Geoglobus ahangari strain 234T.</title>
        <authorList>
            <person name="Manzella M.P."/>
            <person name="Holmes D.E."/>
            <person name="Rocheleau J.M."/>
            <person name="Chung A."/>
            <person name="Reguera G."/>
            <person name="Kashefi K."/>
        </authorList>
    </citation>
    <scope>NUCLEOTIDE SEQUENCE [LARGE SCALE GENOMIC DNA]</scope>
    <source>
        <strain evidence="3 4">234</strain>
    </source>
</reference>
<feature type="transmembrane region" description="Helical" evidence="2">
    <location>
        <begin position="198"/>
        <end position="218"/>
    </location>
</feature>
<protein>
    <submittedName>
        <fullName evidence="3">Putative acyl-CoA transferases/carnitine dehydratase</fullName>
    </submittedName>
</protein>
<keyword evidence="2" id="KW-1133">Transmembrane helix</keyword>
<keyword evidence="2" id="KW-0812">Transmembrane</keyword>
<evidence type="ECO:0000256" key="2">
    <source>
        <dbReference type="SAM" id="Phobius"/>
    </source>
</evidence>
<dbReference type="PANTHER" id="PTHR48207:SF3">
    <property type="entry name" value="SUCCINATE--HYDROXYMETHYLGLUTARATE COA-TRANSFERASE"/>
    <property type="match status" value="1"/>
</dbReference>
<dbReference type="InParanoid" id="A0A0F7IIU1"/>
<dbReference type="OrthoDB" id="28444at2157"/>
<dbReference type="Gene3D" id="3.30.1540.10">
    <property type="entry name" value="formyl-coa transferase, domain 3"/>
    <property type="match status" value="1"/>
</dbReference>
<evidence type="ECO:0000256" key="1">
    <source>
        <dbReference type="ARBA" id="ARBA00022679"/>
    </source>
</evidence>
<dbReference type="InterPro" id="IPR050483">
    <property type="entry name" value="CoA-transferase_III_domain"/>
</dbReference>
<dbReference type="InterPro" id="IPR044855">
    <property type="entry name" value="CoA-Trfase_III_dom3_sf"/>
</dbReference>
<dbReference type="STRING" id="113653.GAH_00583"/>
<dbReference type="Gene3D" id="3.40.50.10540">
    <property type="entry name" value="Crotonobetainyl-coa:carnitine coa-transferase, domain 1"/>
    <property type="match status" value="1"/>
</dbReference>
<dbReference type="PATRIC" id="fig|113653.22.peg.584"/>
<dbReference type="AlphaFoldDB" id="A0A0F7IIU1"/>
<gene>
    <name evidence="3" type="ORF">GAH_00583</name>
</gene>